<evidence type="ECO:0000256" key="1">
    <source>
        <dbReference type="ARBA" id="ARBA00022737"/>
    </source>
</evidence>
<evidence type="ECO:0000313" key="9">
    <source>
        <dbReference type="Proteomes" id="UP000192578"/>
    </source>
</evidence>
<dbReference type="GO" id="GO:0010629">
    <property type="term" value="P:negative regulation of gene expression"/>
    <property type="evidence" value="ECO:0007669"/>
    <property type="project" value="UniProtKB-ARBA"/>
</dbReference>
<comment type="function">
    <text evidence="3">Has a role in the perception of gravity.</text>
</comment>
<sequence>MKITPAPPFCSSPGPSITVNLVVDCIAFVSTSAPVCGITHFCTFHGTEICGLRSQIYFPSCRTPRSSLMEISEAVVSTLAGIPEAPEDAAAVPASSSDHAYRLTQTVEVYSLENFCDEEDVTTDTETLCDEDSLQGALLDDSGLELAGSTDPRYEEEPASFRSRRSTDAEMYSPFRDEELNMTFHSSGSGESGGSEPSTTNLIVNYFPQELPESEFVRLFKDYGPLKSCKLLKDSQTGMPKTYGFANFVQPEHATMAQAALNGLHILNKVMKVSFARPAQDSMKGANLHVTNISRQWTVDELTVLFSKYGPIVNSRLLMDKVSGNSLGVGFVRFENRNDANAAMQALREFVPLVIQPFVHFAGPRWSLQPSRKLPPQQQQPISLIQAPPYLWRQRSVPCI</sequence>
<dbReference type="SUPFAM" id="SSF54928">
    <property type="entry name" value="RNA-binding domain, RBD"/>
    <property type="match status" value="1"/>
</dbReference>
<dbReference type="GO" id="GO:0003729">
    <property type="term" value="F:mRNA binding"/>
    <property type="evidence" value="ECO:0007669"/>
    <property type="project" value="UniProtKB-ARBA"/>
</dbReference>
<dbReference type="PRINTS" id="PR00961">
    <property type="entry name" value="HUDSXLRNA"/>
</dbReference>
<dbReference type="GO" id="GO:1990904">
    <property type="term" value="C:ribonucleoprotein complex"/>
    <property type="evidence" value="ECO:0007669"/>
    <property type="project" value="InterPro"/>
</dbReference>
<evidence type="ECO:0000256" key="2">
    <source>
        <dbReference type="ARBA" id="ARBA00022884"/>
    </source>
</evidence>
<dbReference type="Gene3D" id="3.30.70.330">
    <property type="match status" value="2"/>
</dbReference>
<protein>
    <recommendedName>
        <fullName evidence="4">Protein alan shepard</fullName>
    </recommendedName>
</protein>
<dbReference type="PANTHER" id="PTHR24012">
    <property type="entry name" value="RNA BINDING PROTEIN"/>
    <property type="match status" value="1"/>
</dbReference>
<feature type="domain" description="RRM" evidence="7">
    <location>
        <begin position="200"/>
        <end position="278"/>
    </location>
</feature>
<evidence type="ECO:0000313" key="8">
    <source>
        <dbReference type="EMBL" id="OQV15097.1"/>
    </source>
</evidence>
<evidence type="ECO:0000256" key="6">
    <source>
        <dbReference type="SAM" id="MobiDB-lite"/>
    </source>
</evidence>
<dbReference type="Proteomes" id="UP000192578">
    <property type="component" value="Unassembled WGS sequence"/>
</dbReference>
<dbReference type="SMART" id="SM00360">
    <property type="entry name" value="RRM"/>
    <property type="match status" value="2"/>
</dbReference>
<name>A0A1W0WIW0_HYPEX</name>
<dbReference type="InterPro" id="IPR012677">
    <property type="entry name" value="Nucleotide-bd_a/b_plait_sf"/>
</dbReference>
<evidence type="ECO:0000256" key="5">
    <source>
        <dbReference type="PROSITE-ProRule" id="PRU00176"/>
    </source>
</evidence>
<keyword evidence="2 5" id="KW-0694">RNA-binding</keyword>
<reference evidence="9" key="1">
    <citation type="submission" date="2017-01" db="EMBL/GenBank/DDBJ databases">
        <title>Comparative genomics of anhydrobiosis in the tardigrade Hypsibius dujardini.</title>
        <authorList>
            <person name="Yoshida Y."/>
            <person name="Koutsovoulos G."/>
            <person name="Laetsch D."/>
            <person name="Stevens L."/>
            <person name="Kumar S."/>
            <person name="Horikawa D."/>
            <person name="Ishino K."/>
            <person name="Komine S."/>
            <person name="Tomita M."/>
            <person name="Blaxter M."/>
            <person name="Arakawa K."/>
        </authorList>
    </citation>
    <scope>NUCLEOTIDE SEQUENCE [LARGE SCALE GENOMIC DNA]</scope>
    <source>
        <strain evidence="9">Z151</strain>
    </source>
</reference>
<organism evidence="8 9">
    <name type="scientific">Hypsibius exemplaris</name>
    <name type="common">Freshwater tardigrade</name>
    <dbReference type="NCBI Taxonomy" id="2072580"/>
    <lineage>
        <taxon>Eukaryota</taxon>
        <taxon>Metazoa</taxon>
        <taxon>Ecdysozoa</taxon>
        <taxon>Tardigrada</taxon>
        <taxon>Eutardigrada</taxon>
        <taxon>Parachela</taxon>
        <taxon>Hypsibioidea</taxon>
        <taxon>Hypsibiidae</taxon>
        <taxon>Hypsibius</taxon>
    </lineage>
</organism>
<dbReference type="OrthoDB" id="266020at2759"/>
<proteinExistence type="predicted"/>
<dbReference type="PROSITE" id="PS50102">
    <property type="entry name" value="RRM"/>
    <property type="match status" value="2"/>
</dbReference>
<gene>
    <name evidence="8" type="ORF">BV898_10728</name>
</gene>
<dbReference type="InterPro" id="IPR035979">
    <property type="entry name" value="RBD_domain_sf"/>
</dbReference>
<dbReference type="GO" id="GO:0009967">
    <property type="term" value="P:positive regulation of signal transduction"/>
    <property type="evidence" value="ECO:0007669"/>
    <property type="project" value="UniProtKB-ARBA"/>
</dbReference>
<evidence type="ECO:0000259" key="7">
    <source>
        <dbReference type="PROSITE" id="PS50102"/>
    </source>
</evidence>
<keyword evidence="9" id="KW-1185">Reference proteome</keyword>
<feature type="region of interest" description="Disordered" evidence="6">
    <location>
        <begin position="140"/>
        <end position="168"/>
    </location>
</feature>
<dbReference type="AlphaFoldDB" id="A0A1W0WIW0"/>
<evidence type="ECO:0000256" key="4">
    <source>
        <dbReference type="ARBA" id="ARBA00039536"/>
    </source>
</evidence>
<comment type="caution">
    <text evidence="8">The sequence shown here is derived from an EMBL/GenBank/DDBJ whole genome shotgun (WGS) entry which is preliminary data.</text>
</comment>
<dbReference type="InterPro" id="IPR002343">
    <property type="entry name" value="Hud_Sxl_RNA"/>
</dbReference>
<feature type="domain" description="RRM" evidence="7">
    <location>
        <begin position="286"/>
        <end position="348"/>
    </location>
</feature>
<dbReference type="FunFam" id="3.30.70.330:FF:000383">
    <property type="entry name" value="Sex lethal, isoform D"/>
    <property type="match status" value="1"/>
</dbReference>
<accession>A0A1W0WIW0</accession>
<dbReference type="EMBL" id="MTYJ01000094">
    <property type="protein sequence ID" value="OQV15097.1"/>
    <property type="molecule type" value="Genomic_DNA"/>
</dbReference>
<dbReference type="GO" id="GO:0005737">
    <property type="term" value="C:cytoplasm"/>
    <property type="evidence" value="ECO:0007669"/>
    <property type="project" value="UniProtKB-ARBA"/>
</dbReference>
<dbReference type="InterPro" id="IPR000504">
    <property type="entry name" value="RRM_dom"/>
</dbReference>
<evidence type="ECO:0000256" key="3">
    <source>
        <dbReference type="ARBA" id="ARBA00037469"/>
    </source>
</evidence>
<dbReference type="Pfam" id="PF00076">
    <property type="entry name" value="RRM_1"/>
    <property type="match status" value="2"/>
</dbReference>
<keyword evidence="1" id="KW-0677">Repeat</keyword>